<evidence type="ECO:0000313" key="2">
    <source>
        <dbReference type="Proteomes" id="UP001652620"/>
    </source>
</evidence>
<dbReference type="GO" id="GO:0043291">
    <property type="term" value="C:RAVE complex"/>
    <property type="evidence" value="ECO:0007669"/>
    <property type="project" value="TreeGrafter"/>
</dbReference>
<gene>
    <name evidence="3" type="primary">LOC105225271</name>
</gene>
<protein>
    <submittedName>
        <fullName evidence="3">Protein rogdi</fullName>
    </submittedName>
</protein>
<dbReference type="GeneID" id="105225271"/>
<dbReference type="RefSeq" id="XP_011201968.2">
    <property type="nucleotide sequence ID" value="XM_011203666.4"/>
</dbReference>
<dbReference type="Pfam" id="PF10259">
    <property type="entry name" value="Rogdi_lz"/>
    <property type="match status" value="1"/>
</dbReference>
<dbReference type="OrthoDB" id="66510at2759"/>
<evidence type="ECO:0000313" key="3">
    <source>
        <dbReference type="RefSeq" id="XP_011201968.2"/>
    </source>
</evidence>
<organism evidence="2 3">
    <name type="scientific">Bactrocera dorsalis</name>
    <name type="common">Oriental fruit fly</name>
    <name type="synonym">Dacus dorsalis</name>
    <dbReference type="NCBI Taxonomy" id="27457"/>
    <lineage>
        <taxon>Eukaryota</taxon>
        <taxon>Metazoa</taxon>
        <taxon>Ecdysozoa</taxon>
        <taxon>Arthropoda</taxon>
        <taxon>Hexapoda</taxon>
        <taxon>Insecta</taxon>
        <taxon>Pterygota</taxon>
        <taxon>Neoptera</taxon>
        <taxon>Endopterygota</taxon>
        <taxon>Diptera</taxon>
        <taxon>Brachycera</taxon>
        <taxon>Muscomorpha</taxon>
        <taxon>Tephritoidea</taxon>
        <taxon>Tephritidae</taxon>
        <taxon>Bactrocera</taxon>
        <taxon>Bactrocera</taxon>
    </lineage>
</organism>
<sequence>MYVCACFVYSTNVNKNKRIINSVKITVNKTKHTTVKTSAITMPQRSTNWSFTRNGFTNRKPQRHLPTLPDCMLPADNDYSNKAKSSWLRQKMETEKEEARNLQVEFEWVLREEVHAILKQLKKILVECAHRFPVPLYANEGKKTEKYIMKVAPEKLSAIVTLTGDSITHADISFKLARPPHHQQKTCITQDTPWKLQQVQDAANHLQQAINHIDDVDATYHFKTSDEVMNVVGNILEALQRARTSLVIPKKKPIADLIKSRNMKALAPNLSEDLAVSFYLQSHKLIMAVYQLITVQGTMRFDSCQAETTVQWLNDVMPMLCAGLKLCQQLKDKISVFSVYKDFTVESRPPSALSY</sequence>
<comment type="similarity">
    <text evidence="1">Belongs to the rogdi family.</text>
</comment>
<keyword evidence="2" id="KW-1185">Reference proteome</keyword>
<dbReference type="InParanoid" id="A0A6I9UVN6"/>
<reference evidence="3" key="1">
    <citation type="submission" date="2025-08" db="UniProtKB">
        <authorList>
            <consortium name="RefSeq"/>
        </authorList>
    </citation>
    <scope>IDENTIFICATION</scope>
    <source>
        <tissue evidence="3">Adult</tissue>
    </source>
</reference>
<dbReference type="PANTHER" id="PTHR13618:SF1">
    <property type="entry name" value="PROTEIN ROGDI HOMOLOG"/>
    <property type="match status" value="1"/>
</dbReference>
<dbReference type="AlphaFoldDB" id="A0A6I9UVN6"/>
<dbReference type="Proteomes" id="UP001652620">
    <property type="component" value="Chromosome 5"/>
</dbReference>
<accession>A0A6I9UVN6</accession>
<evidence type="ECO:0000256" key="1">
    <source>
        <dbReference type="ARBA" id="ARBA00005535"/>
    </source>
</evidence>
<dbReference type="PANTHER" id="PTHR13618">
    <property type="entry name" value="LEUCINE ZIPPER CONTAINING TRANSCRIPTION FACTOR LZF1"/>
    <property type="match status" value="1"/>
</dbReference>
<name>A0A6I9UVN6_BACDO</name>
<proteinExistence type="inferred from homology"/>
<dbReference type="FunCoup" id="A0A6I9UVN6">
    <property type="interactions" value="556"/>
</dbReference>
<dbReference type="InterPro" id="IPR028241">
    <property type="entry name" value="RAVE2/Rogdi"/>
</dbReference>
<dbReference type="KEGG" id="bdr:105225271"/>